<dbReference type="PANTHER" id="PTHR31212:SF4">
    <property type="entry name" value="ALPHA-KETOGLUTARATE-DEPENDENT DIOXYGENASE ALKB HOMOLOG 3"/>
    <property type="match status" value="1"/>
</dbReference>
<organism evidence="3 4">
    <name type="scientific">Chitinophaga defluvii</name>
    <dbReference type="NCBI Taxonomy" id="3163343"/>
    <lineage>
        <taxon>Bacteria</taxon>
        <taxon>Pseudomonadati</taxon>
        <taxon>Bacteroidota</taxon>
        <taxon>Chitinophagia</taxon>
        <taxon>Chitinophagales</taxon>
        <taxon>Chitinophagaceae</taxon>
        <taxon>Chitinophaga</taxon>
    </lineage>
</organism>
<keyword evidence="1" id="KW-0010">Activator</keyword>
<dbReference type="Proteomes" id="UP001549749">
    <property type="component" value="Unassembled WGS sequence"/>
</dbReference>
<dbReference type="Gene3D" id="2.60.120.590">
    <property type="entry name" value="Alpha-ketoglutarate-dependent dioxygenase AlkB-like"/>
    <property type="match status" value="1"/>
</dbReference>
<reference evidence="3 4" key="1">
    <citation type="submission" date="2024-06" db="EMBL/GenBank/DDBJ databases">
        <title>Chitinophaga defluvii sp. nov., isolated from municipal sewage.</title>
        <authorList>
            <person name="Zhang L."/>
        </authorList>
    </citation>
    <scope>NUCLEOTIDE SEQUENCE [LARGE SCALE GENOMIC DNA]</scope>
    <source>
        <strain evidence="3 4">H8</strain>
    </source>
</reference>
<dbReference type="GO" id="GO:0051213">
    <property type="term" value="F:dioxygenase activity"/>
    <property type="evidence" value="ECO:0007669"/>
    <property type="project" value="UniProtKB-KW"/>
</dbReference>
<accession>A0ABV2T1A3</accession>
<dbReference type="PANTHER" id="PTHR31212">
    <property type="entry name" value="ALPHA-KETOGLUTARATE-DEPENDENT DIOXYGENASE ALKB HOMOLOG 3"/>
    <property type="match status" value="1"/>
</dbReference>
<dbReference type="SUPFAM" id="SSF57884">
    <property type="entry name" value="Ada DNA repair protein, N-terminal domain (N-Ada 10)"/>
    <property type="match status" value="1"/>
</dbReference>
<dbReference type="Pfam" id="PF13532">
    <property type="entry name" value="2OG-FeII_Oxy_2"/>
    <property type="match status" value="1"/>
</dbReference>
<dbReference type="SUPFAM" id="SSF51197">
    <property type="entry name" value="Clavaminate synthase-like"/>
    <property type="match status" value="1"/>
</dbReference>
<evidence type="ECO:0000313" key="4">
    <source>
        <dbReference type="Proteomes" id="UP001549749"/>
    </source>
</evidence>
<dbReference type="PROSITE" id="PS51471">
    <property type="entry name" value="FE2OG_OXY"/>
    <property type="match status" value="1"/>
</dbReference>
<keyword evidence="3" id="KW-0223">Dioxygenase</keyword>
<evidence type="ECO:0000313" key="3">
    <source>
        <dbReference type="EMBL" id="MET6996810.1"/>
    </source>
</evidence>
<keyword evidence="4" id="KW-1185">Reference proteome</keyword>
<dbReference type="InterPro" id="IPR035451">
    <property type="entry name" value="Ada-like_dom_sf"/>
</dbReference>
<evidence type="ECO:0000256" key="1">
    <source>
        <dbReference type="ARBA" id="ARBA00023159"/>
    </source>
</evidence>
<keyword evidence="3" id="KW-0560">Oxidoreductase</keyword>
<comment type="caution">
    <text evidence="3">The sequence shown here is derived from an EMBL/GenBank/DDBJ whole genome shotgun (WGS) entry which is preliminary data.</text>
</comment>
<dbReference type="Gene3D" id="3.40.10.10">
    <property type="entry name" value="DNA Methylphosphotriester Repair Domain"/>
    <property type="match status" value="1"/>
</dbReference>
<dbReference type="InterPro" id="IPR005123">
    <property type="entry name" value="Oxoglu/Fe-dep_dioxygenase_dom"/>
</dbReference>
<name>A0ABV2T1A3_9BACT</name>
<evidence type="ECO:0000259" key="2">
    <source>
        <dbReference type="PROSITE" id="PS51471"/>
    </source>
</evidence>
<dbReference type="Pfam" id="PF02805">
    <property type="entry name" value="Ada_Zn_binding"/>
    <property type="match status" value="1"/>
</dbReference>
<sequence length="298" mass="33707">MVMIHHITLGNTSEERRKALFPLIRSGVITLGGYKKAGIYGLLSCASGRQMKVAHRIFFSDEQEAVRAGYRPCGHCLPRQHKLWKAGLPWMEEGCGTFKISNMQEPVNLLPADGEVYFYPAFFSAGEQDILFETLVTSIAWKQEPVWIMGREIMQPRLTAWYGDRGKSYSYTGITMHPQEWTPALLEIKARVTAVTGHTFNSALLNFYRDGNDSMGWHQDNEKELGANPVIASLSLGVERNFLLKHAKDKNLREKILLTPGSLLLMKGTTQHHWYHSIPKTTKVTTGRINITFRTIVG</sequence>
<protein>
    <submittedName>
        <fullName evidence="3">Alpha-ketoglutarate-dependent dioxygenase AlkB</fullName>
    </submittedName>
</protein>
<dbReference type="InterPro" id="IPR027450">
    <property type="entry name" value="AlkB-like"/>
</dbReference>
<gene>
    <name evidence="3" type="ORF">ABR189_05505</name>
</gene>
<dbReference type="EMBL" id="JBEXAC010000001">
    <property type="protein sequence ID" value="MET6996810.1"/>
    <property type="molecule type" value="Genomic_DNA"/>
</dbReference>
<dbReference type="InterPro" id="IPR032854">
    <property type="entry name" value="ALKBH3"/>
</dbReference>
<proteinExistence type="predicted"/>
<dbReference type="InterPro" id="IPR037151">
    <property type="entry name" value="AlkB-like_sf"/>
</dbReference>
<dbReference type="RefSeq" id="WP_354659451.1">
    <property type="nucleotide sequence ID" value="NZ_JBEXAC010000001.1"/>
</dbReference>
<dbReference type="InterPro" id="IPR004026">
    <property type="entry name" value="Ada_DNA_repair_Zn-bd"/>
</dbReference>
<feature type="domain" description="Fe2OG dioxygenase" evidence="2">
    <location>
        <begin position="199"/>
        <end position="297"/>
    </location>
</feature>